<organism evidence="1 2">
    <name type="scientific">Crenothrix polyspora</name>
    <dbReference type="NCBI Taxonomy" id="360316"/>
    <lineage>
        <taxon>Bacteria</taxon>
        <taxon>Pseudomonadati</taxon>
        <taxon>Pseudomonadota</taxon>
        <taxon>Gammaproteobacteria</taxon>
        <taxon>Methylococcales</taxon>
        <taxon>Crenotrichaceae</taxon>
        <taxon>Crenothrix</taxon>
    </lineage>
</organism>
<dbReference type="AlphaFoldDB" id="A0A1R4H5T8"/>
<dbReference type="EMBL" id="FUKI01000094">
    <property type="protein sequence ID" value="SJM91623.1"/>
    <property type="molecule type" value="Genomic_DNA"/>
</dbReference>
<protein>
    <submittedName>
        <fullName evidence="1">Uncharacterized protein</fullName>
    </submittedName>
</protein>
<keyword evidence="2" id="KW-1185">Reference proteome</keyword>
<accession>A0A1R4H5T8</accession>
<proteinExistence type="predicted"/>
<sequence>MVSSLFKGFFILATNLTQYGLNWRDLLRSGGSKTVKFFR</sequence>
<name>A0A1R4H5T8_9GAMM</name>
<dbReference type="Proteomes" id="UP000195667">
    <property type="component" value="Unassembled WGS sequence"/>
</dbReference>
<evidence type="ECO:0000313" key="1">
    <source>
        <dbReference type="EMBL" id="SJM91623.1"/>
    </source>
</evidence>
<gene>
    <name evidence="1" type="ORF">CRENPOLYSF1_200003</name>
</gene>
<reference evidence="2" key="1">
    <citation type="submission" date="2017-02" db="EMBL/GenBank/DDBJ databases">
        <authorList>
            <person name="Daims H."/>
        </authorList>
    </citation>
    <scope>NUCLEOTIDE SEQUENCE [LARGE SCALE GENOMIC DNA]</scope>
</reference>
<evidence type="ECO:0000313" key="2">
    <source>
        <dbReference type="Proteomes" id="UP000195667"/>
    </source>
</evidence>